<feature type="compositionally biased region" description="Basic residues" evidence="1">
    <location>
        <begin position="33"/>
        <end position="43"/>
    </location>
</feature>
<feature type="compositionally biased region" description="Low complexity" evidence="1">
    <location>
        <begin position="48"/>
        <end position="65"/>
    </location>
</feature>
<evidence type="ECO:0000256" key="1">
    <source>
        <dbReference type="SAM" id="MobiDB-lite"/>
    </source>
</evidence>
<accession>A0ABS9L8X9</accession>
<feature type="transmembrane region" description="Helical" evidence="2">
    <location>
        <begin position="6"/>
        <end position="23"/>
    </location>
</feature>
<keyword evidence="2" id="KW-0472">Membrane</keyword>
<organism evidence="3 4">
    <name type="scientific">Arthrobacter hankyongi</name>
    <dbReference type="NCBI Taxonomy" id="2904801"/>
    <lineage>
        <taxon>Bacteria</taxon>
        <taxon>Bacillati</taxon>
        <taxon>Actinomycetota</taxon>
        <taxon>Actinomycetes</taxon>
        <taxon>Micrococcales</taxon>
        <taxon>Micrococcaceae</taxon>
        <taxon>Arthrobacter</taxon>
    </lineage>
</organism>
<dbReference type="RefSeq" id="WP_237822137.1">
    <property type="nucleotide sequence ID" value="NZ_JAKLTQ010000011.1"/>
</dbReference>
<keyword evidence="2" id="KW-1133">Transmembrane helix</keyword>
<dbReference type="EMBL" id="JAKLTQ010000011">
    <property type="protein sequence ID" value="MCG2623134.1"/>
    <property type="molecule type" value="Genomic_DNA"/>
</dbReference>
<evidence type="ECO:0000313" key="3">
    <source>
        <dbReference type="EMBL" id="MCG2623134.1"/>
    </source>
</evidence>
<proteinExistence type="predicted"/>
<gene>
    <name evidence="3" type="ORF">LVY72_14625</name>
</gene>
<protein>
    <recommendedName>
        <fullName evidence="5">Secreted protein</fullName>
    </recommendedName>
</protein>
<name>A0ABS9L8X9_9MICC</name>
<sequence>MEAIGAVLIIVAIALPIIVAVRLKGTRQDLGKKRGRRSARRRPHPSDSDSSWGGAVFAGSSDSSGDAGGGGCD</sequence>
<evidence type="ECO:0000256" key="2">
    <source>
        <dbReference type="SAM" id="Phobius"/>
    </source>
</evidence>
<keyword evidence="4" id="KW-1185">Reference proteome</keyword>
<comment type="caution">
    <text evidence="3">The sequence shown here is derived from an EMBL/GenBank/DDBJ whole genome shotgun (WGS) entry which is preliminary data.</text>
</comment>
<feature type="region of interest" description="Disordered" evidence="1">
    <location>
        <begin position="27"/>
        <end position="73"/>
    </location>
</feature>
<dbReference type="Proteomes" id="UP001165368">
    <property type="component" value="Unassembled WGS sequence"/>
</dbReference>
<reference evidence="3" key="1">
    <citation type="submission" date="2022-01" db="EMBL/GenBank/DDBJ databases">
        <authorList>
            <person name="Jo J.-H."/>
            <person name="Im W.-T."/>
        </authorList>
    </citation>
    <scope>NUCLEOTIDE SEQUENCE</scope>
    <source>
        <strain evidence="3">I2-34</strain>
    </source>
</reference>
<evidence type="ECO:0008006" key="5">
    <source>
        <dbReference type="Google" id="ProtNLM"/>
    </source>
</evidence>
<keyword evidence="2" id="KW-0812">Transmembrane</keyword>
<evidence type="ECO:0000313" key="4">
    <source>
        <dbReference type="Proteomes" id="UP001165368"/>
    </source>
</evidence>